<dbReference type="PANTHER" id="PTHR24366:SF96">
    <property type="entry name" value="LEUCINE RICH REPEAT CONTAINING 53"/>
    <property type="match status" value="1"/>
</dbReference>
<evidence type="ECO:0000256" key="2">
    <source>
        <dbReference type="ARBA" id="ARBA00022737"/>
    </source>
</evidence>
<dbReference type="InterPro" id="IPR001611">
    <property type="entry name" value="Leu-rich_rpt"/>
</dbReference>
<organism evidence="4 5">
    <name type="scientific">Stegodyphus mimosarum</name>
    <name type="common">African social velvet spider</name>
    <dbReference type="NCBI Taxonomy" id="407821"/>
    <lineage>
        <taxon>Eukaryota</taxon>
        <taxon>Metazoa</taxon>
        <taxon>Ecdysozoa</taxon>
        <taxon>Arthropoda</taxon>
        <taxon>Chelicerata</taxon>
        <taxon>Arachnida</taxon>
        <taxon>Araneae</taxon>
        <taxon>Araneomorphae</taxon>
        <taxon>Entelegynae</taxon>
        <taxon>Eresoidea</taxon>
        <taxon>Eresidae</taxon>
        <taxon>Stegodyphus</taxon>
    </lineage>
</organism>
<dbReference type="OMA" id="PKLWRID"/>
<keyword evidence="1" id="KW-0433">Leucine-rich repeat</keyword>
<protein>
    <submittedName>
        <fullName evidence="4">Leucine-rich repeats and immunoglobulin-like domains protein 3</fullName>
    </submittedName>
</protein>
<feature type="chain" id="PRO_5001830412" evidence="3">
    <location>
        <begin position="18"/>
        <end position="317"/>
    </location>
</feature>
<dbReference type="AlphaFoldDB" id="A0A087UDL1"/>
<proteinExistence type="predicted"/>
<name>A0A087UDL1_STEMI</name>
<dbReference type="InterPro" id="IPR032675">
    <property type="entry name" value="LRR_dom_sf"/>
</dbReference>
<dbReference type="OrthoDB" id="9985976at2759"/>
<dbReference type="Pfam" id="PF13855">
    <property type="entry name" value="LRR_8"/>
    <property type="match status" value="1"/>
</dbReference>
<evidence type="ECO:0000256" key="3">
    <source>
        <dbReference type="SAM" id="SignalP"/>
    </source>
</evidence>
<evidence type="ECO:0000313" key="4">
    <source>
        <dbReference type="EMBL" id="KFM75450.1"/>
    </source>
</evidence>
<dbReference type="Gene3D" id="3.80.10.10">
    <property type="entry name" value="Ribonuclease Inhibitor"/>
    <property type="match status" value="1"/>
</dbReference>
<feature type="non-terminal residue" evidence="4">
    <location>
        <position position="317"/>
    </location>
</feature>
<keyword evidence="5" id="KW-1185">Reference proteome</keyword>
<dbReference type="PANTHER" id="PTHR24366">
    <property type="entry name" value="IG(IMMUNOGLOBULIN) AND LRR(LEUCINE RICH REPEAT) DOMAINS"/>
    <property type="match status" value="1"/>
</dbReference>
<evidence type="ECO:0000256" key="1">
    <source>
        <dbReference type="ARBA" id="ARBA00022614"/>
    </source>
</evidence>
<feature type="signal peptide" evidence="3">
    <location>
        <begin position="1"/>
        <end position="17"/>
    </location>
</feature>
<keyword evidence="2" id="KW-0677">Repeat</keyword>
<reference evidence="4 5" key="1">
    <citation type="submission" date="2013-11" db="EMBL/GenBank/DDBJ databases">
        <title>Genome sequencing of Stegodyphus mimosarum.</title>
        <authorList>
            <person name="Bechsgaard J."/>
        </authorList>
    </citation>
    <scope>NUCLEOTIDE SEQUENCE [LARGE SCALE GENOMIC DNA]</scope>
</reference>
<dbReference type="STRING" id="407821.A0A087UDL1"/>
<keyword evidence="3" id="KW-0732">Signal</keyword>
<evidence type="ECO:0000313" key="5">
    <source>
        <dbReference type="Proteomes" id="UP000054359"/>
    </source>
</evidence>
<dbReference type="SUPFAM" id="SSF52058">
    <property type="entry name" value="L domain-like"/>
    <property type="match status" value="1"/>
</dbReference>
<accession>A0A087UDL1</accession>
<dbReference type="Proteomes" id="UP000054359">
    <property type="component" value="Unassembled WGS sequence"/>
</dbReference>
<dbReference type="EMBL" id="KK119359">
    <property type="protein sequence ID" value="KFM75450.1"/>
    <property type="molecule type" value="Genomic_DNA"/>
</dbReference>
<sequence>MYLLTLICLFCVSFAAGRETVCPDENIDPCTCTPIGYHTSTITCNHVENGNDLQVAAFFLRNTPIRAFEIISSAMNYLPSKVFQGLEIFKLNIYDSSFMSFSDTDTAFEGLEKTLQVLNIQETLVYNGWEWAQLRKLSMLKEIYVLKSGPLTVDTDMNQIAHLNLEKLTLQNNAISFVHPYAFISFKKLKVLSMKQNEISQLRRSMFPTPANELLQMIFSYNKLETIPRDMFTEMPKLQSVVLASNRILSIDKNTFAPVWNNLKMLNLNDNPLRCDCRMKWMLSVSFPRNSWAKCAEPQSLKGKPIQNLTSNDLWCL</sequence>
<gene>
    <name evidence="4" type="ORF">X975_20936</name>
</gene>
<dbReference type="SMART" id="SM00369">
    <property type="entry name" value="LRR_TYP"/>
    <property type="match status" value="4"/>
</dbReference>
<dbReference type="InterPro" id="IPR003591">
    <property type="entry name" value="Leu-rich_rpt_typical-subtyp"/>
</dbReference>